<dbReference type="EMBL" id="ASGP02000007">
    <property type="protein sequence ID" value="KAH9496953.1"/>
    <property type="molecule type" value="Genomic_DNA"/>
</dbReference>
<name>A0A922HNP8_DERFA</name>
<sequence>MIPPLFVENFNNQKSSDEKTVSKVESVSVKLQEFWESNPETWLKKAEYQFRWLASSVKNR</sequence>
<reference evidence="1" key="2">
    <citation type="journal article" date="2022" name="Res Sq">
        <title>Comparative Genomics Reveals Insights into the Divergent Evolution of Astigmatic Mites and Household Pest Adaptations.</title>
        <authorList>
            <person name="Xiong Q."/>
            <person name="Wan A.T.-Y."/>
            <person name="Liu X.-Y."/>
            <person name="Fung C.S.-H."/>
            <person name="Xiao X."/>
            <person name="Malainual N."/>
            <person name="Hou J."/>
            <person name="Wang L."/>
            <person name="Wang M."/>
            <person name="Yang K."/>
            <person name="Cui Y."/>
            <person name="Leung E."/>
            <person name="Nong W."/>
            <person name="Shin S.-K."/>
            <person name="Au S."/>
            <person name="Jeong K.Y."/>
            <person name="Chew F.T."/>
            <person name="Hui J."/>
            <person name="Leung T.F."/>
            <person name="Tungtrongchitr A."/>
            <person name="Zhong N."/>
            <person name="Liu Z."/>
            <person name="Tsui S."/>
        </authorList>
    </citation>
    <scope>NUCLEOTIDE SEQUENCE</scope>
    <source>
        <strain evidence="1">Derf</strain>
        <tissue evidence="1">Whole organism</tissue>
    </source>
</reference>
<organism evidence="1 2">
    <name type="scientific">Dermatophagoides farinae</name>
    <name type="common">American house dust mite</name>
    <dbReference type="NCBI Taxonomy" id="6954"/>
    <lineage>
        <taxon>Eukaryota</taxon>
        <taxon>Metazoa</taxon>
        <taxon>Ecdysozoa</taxon>
        <taxon>Arthropoda</taxon>
        <taxon>Chelicerata</taxon>
        <taxon>Arachnida</taxon>
        <taxon>Acari</taxon>
        <taxon>Acariformes</taxon>
        <taxon>Sarcoptiformes</taxon>
        <taxon>Astigmata</taxon>
        <taxon>Psoroptidia</taxon>
        <taxon>Analgoidea</taxon>
        <taxon>Pyroglyphidae</taxon>
        <taxon>Dermatophagoidinae</taxon>
        <taxon>Dermatophagoides</taxon>
    </lineage>
</organism>
<evidence type="ECO:0000313" key="2">
    <source>
        <dbReference type="Proteomes" id="UP000790347"/>
    </source>
</evidence>
<dbReference type="AlphaFoldDB" id="A0A922HNP8"/>
<proteinExistence type="predicted"/>
<protein>
    <submittedName>
        <fullName evidence="1">Uncharacterized protein</fullName>
    </submittedName>
</protein>
<dbReference type="Proteomes" id="UP000790347">
    <property type="component" value="Unassembled WGS sequence"/>
</dbReference>
<keyword evidence="2" id="KW-1185">Reference proteome</keyword>
<comment type="caution">
    <text evidence="1">The sequence shown here is derived from an EMBL/GenBank/DDBJ whole genome shotgun (WGS) entry which is preliminary data.</text>
</comment>
<evidence type="ECO:0000313" key="1">
    <source>
        <dbReference type="EMBL" id="KAH9496953.1"/>
    </source>
</evidence>
<accession>A0A922HNP8</accession>
<reference evidence="1" key="1">
    <citation type="submission" date="2013-05" db="EMBL/GenBank/DDBJ databases">
        <authorList>
            <person name="Yim A.K.Y."/>
            <person name="Chan T.F."/>
            <person name="Ji K.M."/>
            <person name="Liu X.Y."/>
            <person name="Zhou J.W."/>
            <person name="Li R.Q."/>
            <person name="Yang K.Y."/>
            <person name="Li J."/>
            <person name="Li M."/>
            <person name="Law P.T.W."/>
            <person name="Wu Y.L."/>
            <person name="Cai Z.L."/>
            <person name="Qin H."/>
            <person name="Bao Y."/>
            <person name="Leung R.K.K."/>
            <person name="Ng P.K.S."/>
            <person name="Zou J."/>
            <person name="Zhong X.J."/>
            <person name="Ran P.X."/>
            <person name="Zhong N.S."/>
            <person name="Liu Z.G."/>
            <person name="Tsui S.K.W."/>
        </authorList>
    </citation>
    <scope>NUCLEOTIDE SEQUENCE</scope>
    <source>
        <strain evidence="1">Derf</strain>
        <tissue evidence="1">Whole organism</tissue>
    </source>
</reference>
<gene>
    <name evidence="1" type="ORF">DERF_012974</name>
</gene>